<feature type="compositionally biased region" description="Polar residues" evidence="1">
    <location>
        <begin position="267"/>
        <end position="288"/>
    </location>
</feature>
<feature type="region of interest" description="Disordered" evidence="1">
    <location>
        <begin position="189"/>
        <end position="407"/>
    </location>
</feature>
<organism evidence="2 3">
    <name type="scientific">Thalassospira xiamenensis</name>
    <dbReference type="NCBI Taxonomy" id="220697"/>
    <lineage>
        <taxon>Bacteria</taxon>
        <taxon>Pseudomonadati</taxon>
        <taxon>Pseudomonadota</taxon>
        <taxon>Alphaproteobacteria</taxon>
        <taxon>Rhodospirillales</taxon>
        <taxon>Thalassospiraceae</taxon>
        <taxon>Thalassospira</taxon>
    </lineage>
</organism>
<feature type="compositionally biased region" description="Polar residues" evidence="1">
    <location>
        <begin position="216"/>
        <end position="233"/>
    </location>
</feature>
<keyword evidence="3" id="KW-1185">Reference proteome</keyword>
<evidence type="ECO:0000313" key="3">
    <source>
        <dbReference type="Proteomes" id="UP000076167"/>
    </source>
</evidence>
<feature type="compositionally biased region" description="Low complexity" evidence="1">
    <location>
        <begin position="234"/>
        <end position="247"/>
    </location>
</feature>
<reference evidence="2 3" key="1">
    <citation type="submission" date="2015-12" db="EMBL/GenBank/DDBJ databases">
        <title>Genome sequence of Thalassospira xiamenensis MCCC 1A03005.</title>
        <authorList>
            <person name="Lu L."/>
            <person name="Lai Q."/>
            <person name="Shao Z."/>
            <person name="Qian P."/>
        </authorList>
    </citation>
    <scope>NUCLEOTIDE SEQUENCE [LARGE SCALE GENOMIC DNA]</scope>
    <source>
        <strain evidence="2 3">MCCC 1A03005</strain>
    </source>
</reference>
<feature type="compositionally biased region" description="Low complexity" evidence="1">
    <location>
        <begin position="291"/>
        <end position="305"/>
    </location>
</feature>
<protein>
    <recommendedName>
        <fullName evidence="4">ATP-dependent zinc protease domain-containing protein</fullName>
    </recommendedName>
</protein>
<dbReference type="SUPFAM" id="SSF50630">
    <property type="entry name" value="Acid proteases"/>
    <property type="match status" value="1"/>
</dbReference>
<feature type="compositionally biased region" description="Polar residues" evidence="1">
    <location>
        <begin position="372"/>
        <end position="393"/>
    </location>
</feature>
<feature type="compositionally biased region" description="Low complexity" evidence="1">
    <location>
        <begin position="318"/>
        <end position="330"/>
    </location>
</feature>
<name>A0ABR5Y2N0_9PROT</name>
<evidence type="ECO:0000256" key="1">
    <source>
        <dbReference type="SAM" id="MobiDB-lite"/>
    </source>
</evidence>
<feature type="compositionally biased region" description="Polar residues" evidence="1">
    <location>
        <begin position="331"/>
        <end position="345"/>
    </location>
</feature>
<dbReference type="InterPro" id="IPR021109">
    <property type="entry name" value="Peptidase_aspartic_dom_sf"/>
</dbReference>
<feature type="region of interest" description="Disordered" evidence="1">
    <location>
        <begin position="76"/>
        <end position="103"/>
    </location>
</feature>
<sequence length="407" mass="40989">MNPTLYKALILLASANKPAPASKAAGRDAGLGNRTVLYPDEPVDLPDWGIAALPAMILGAAPQSCLFVSDLTIEQPEGDGDSNAGSSDDEKDESVGSVSFSLTVDSAPDPTAKITQRQITWRLAMPVTAFRQVTTNANSTPVRAPVIRTKLVLRDVVCDVELGLLEMAGITQPLLVGRDILSNRFLIRPDHDKTSSNPPSPSATLAPTPEDKPAETASSAPLASDTGTSNQQSAATTPDMPSSTTDTGNATPTAADARPKAPAPSATGDSTNTVTDSGTNSSATQPAGQTGADAGSTSVSSAAGSIPTDDTTASSKPDATTGTLADTTAAESPTGSNAPAPTENGTEAAATAITAPKNDAATDDSKADDNSQDPATTSTATVNDDASSISGAQNEDDESTSSPPPAT</sequence>
<dbReference type="Proteomes" id="UP000076167">
    <property type="component" value="Unassembled WGS sequence"/>
</dbReference>
<proteinExistence type="predicted"/>
<accession>A0ABR5Y2N0</accession>
<evidence type="ECO:0000313" key="2">
    <source>
        <dbReference type="EMBL" id="KZD04187.1"/>
    </source>
</evidence>
<feature type="compositionally biased region" description="Polar residues" evidence="1">
    <location>
        <begin position="308"/>
        <end position="317"/>
    </location>
</feature>
<gene>
    <name evidence="2" type="ORF">AUP40_16125</name>
</gene>
<dbReference type="EMBL" id="LPXL01000019">
    <property type="protein sequence ID" value="KZD04187.1"/>
    <property type="molecule type" value="Genomic_DNA"/>
</dbReference>
<comment type="caution">
    <text evidence="2">The sequence shown here is derived from an EMBL/GenBank/DDBJ whole genome shotgun (WGS) entry which is preliminary data.</text>
</comment>
<evidence type="ECO:0008006" key="4">
    <source>
        <dbReference type="Google" id="ProtNLM"/>
    </source>
</evidence>